<proteinExistence type="predicted"/>
<dbReference type="GeneID" id="59286422"/>
<sequence length="200" mass="22817">MIKPLLAEGGQSPPTTTLFFCSDSSLLSTPAQQGESPETRPSCCRRCRGCKCCEVWINQRTRGVRTKSREIPRSQFKGVELSCTTNSNSKHHTHYTFDTRYSILGDFFLSPEAEYHNNANIEDSSNSLNPSVYDWQPFITRPIILYINNTTDEADLRPQQRAKNVRAKTLSHLYTIKHKVIQKHYAIHSHTFTCQLLPPA</sequence>
<dbReference type="Proteomes" id="UP000578531">
    <property type="component" value="Unassembled WGS sequence"/>
</dbReference>
<keyword evidence="2" id="KW-1185">Reference proteome</keyword>
<protein>
    <submittedName>
        <fullName evidence="1">Uncharacterized protein</fullName>
    </submittedName>
</protein>
<comment type="caution">
    <text evidence="1">The sequence shown here is derived from an EMBL/GenBank/DDBJ whole genome shotgun (WGS) entry which is preliminary data.</text>
</comment>
<evidence type="ECO:0000313" key="2">
    <source>
        <dbReference type="Proteomes" id="UP000578531"/>
    </source>
</evidence>
<dbReference type="RefSeq" id="XP_037166617.1">
    <property type="nucleotide sequence ID" value="XM_037306679.1"/>
</dbReference>
<dbReference type="AlphaFoldDB" id="A0A8H6FYU2"/>
<gene>
    <name evidence="1" type="ORF">HO173_004758</name>
</gene>
<reference evidence="1 2" key="1">
    <citation type="journal article" date="2020" name="Genomics">
        <title>Complete, high-quality genomes from long-read metagenomic sequencing of two wolf lichen thalli reveals enigmatic genome architecture.</title>
        <authorList>
            <person name="McKenzie S.K."/>
            <person name="Walston R.F."/>
            <person name="Allen J.L."/>
        </authorList>
    </citation>
    <scope>NUCLEOTIDE SEQUENCE [LARGE SCALE GENOMIC DNA]</scope>
    <source>
        <strain evidence="1">WasteWater2</strain>
    </source>
</reference>
<accession>A0A8H6FYU2</accession>
<name>A0A8H6FYU2_9LECA</name>
<organism evidence="1 2">
    <name type="scientific">Letharia columbiana</name>
    <dbReference type="NCBI Taxonomy" id="112416"/>
    <lineage>
        <taxon>Eukaryota</taxon>
        <taxon>Fungi</taxon>
        <taxon>Dikarya</taxon>
        <taxon>Ascomycota</taxon>
        <taxon>Pezizomycotina</taxon>
        <taxon>Lecanoromycetes</taxon>
        <taxon>OSLEUM clade</taxon>
        <taxon>Lecanoromycetidae</taxon>
        <taxon>Lecanorales</taxon>
        <taxon>Lecanorineae</taxon>
        <taxon>Parmeliaceae</taxon>
        <taxon>Letharia</taxon>
    </lineage>
</organism>
<evidence type="ECO:0000313" key="1">
    <source>
        <dbReference type="EMBL" id="KAF6237289.1"/>
    </source>
</evidence>
<dbReference type="EMBL" id="JACCJC010000015">
    <property type="protein sequence ID" value="KAF6237289.1"/>
    <property type="molecule type" value="Genomic_DNA"/>
</dbReference>